<dbReference type="InterPro" id="IPR055713">
    <property type="entry name" value="DUF7289"/>
</dbReference>
<evidence type="ECO:0000256" key="1">
    <source>
        <dbReference type="SAM" id="Phobius"/>
    </source>
</evidence>
<keyword evidence="1" id="KW-1133">Transmembrane helix</keyword>
<gene>
    <name evidence="2" type="ORF">ABSL23_09070</name>
</gene>
<dbReference type="KEGG" id="hanx:ABSL23_09070"/>
<keyword evidence="1" id="KW-0472">Membrane</keyword>
<dbReference type="AlphaFoldDB" id="A0AAU8C9L4"/>
<proteinExistence type="predicted"/>
<keyword evidence="1" id="KW-0812">Transmembrane</keyword>
<name>A0AAU8C9L4_9EURY</name>
<accession>A0AAU8C9L4</accession>
<feature type="transmembrane region" description="Helical" evidence="1">
    <location>
        <begin position="18"/>
        <end position="37"/>
    </location>
</feature>
<protein>
    <recommendedName>
        <fullName evidence="3">Flagellin</fullName>
    </recommendedName>
</protein>
<dbReference type="RefSeq" id="WP_353633484.1">
    <property type="nucleotide sequence ID" value="NZ_CP159204.1"/>
</dbReference>
<sequence length="247" mass="26456">MRSVRVGGASGDRGVSDALGFVLIFAIIVSTVAVVYVGGYDALTGARDAQQFANTERAFDVLDSNVDDLAVRGAPSRTTEVLLSDGALGFGEEVTFNVTTADSGYYEVTTSPLVYRADDGDRLVYSNGALFREYGDRAVLFGEPRVSAGERTLVPLVVTRAASREISTDGTRRLLVRTDVASRDVERFTTATNLTVESPRAAAWERYLEGELGANCDGPAEGQTDRVECALGDDVYVQAVFVDVELS</sequence>
<dbReference type="Pfam" id="PF23960">
    <property type="entry name" value="DUF7289"/>
    <property type="match status" value="1"/>
</dbReference>
<dbReference type="GeneID" id="91109297"/>
<evidence type="ECO:0008006" key="3">
    <source>
        <dbReference type="Google" id="ProtNLM"/>
    </source>
</evidence>
<organism evidence="2">
    <name type="scientific">Halobacterium sp. NMX12-1</name>
    <dbReference type="NCBI Taxonomy" id="3166650"/>
    <lineage>
        <taxon>Archaea</taxon>
        <taxon>Methanobacteriati</taxon>
        <taxon>Methanobacteriota</taxon>
        <taxon>Stenosarchaea group</taxon>
        <taxon>Halobacteria</taxon>
        <taxon>Halobacteriales</taxon>
        <taxon>Halobacteriaceae</taxon>
        <taxon>Halobacterium</taxon>
    </lineage>
</organism>
<reference evidence="2" key="1">
    <citation type="submission" date="2024-06" db="EMBL/GenBank/DDBJ databases">
        <title>Genome Sequence of an extremely halophilic archaeon isolated from Permian era halite, Salado Formation, Carlsbad, New Mexico: Halobacterium sp. strain NMX12-1.</title>
        <authorList>
            <person name="Sotoa L."/>
            <person name="DasSarma P."/>
            <person name="Anton B.P."/>
            <person name="Vincze T."/>
            <person name="Verma I."/>
            <person name="Eralp B."/>
            <person name="Powers D.W."/>
            <person name="Dozier B.L."/>
            <person name="Roberts R.J."/>
            <person name="DasSarma S."/>
        </authorList>
    </citation>
    <scope>NUCLEOTIDE SEQUENCE</scope>
    <source>
        <strain evidence="2">NMX12-1</strain>
    </source>
</reference>
<evidence type="ECO:0000313" key="2">
    <source>
        <dbReference type="EMBL" id="XCF15399.1"/>
    </source>
</evidence>
<dbReference type="EMBL" id="CP159204">
    <property type="protein sequence ID" value="XCF15399.1"/>
    <property type="molecule type" value="Genomic_DNA"/>
</dbReference>